<dbReference type="InterPro" id="IPR014729">
    <property type="entry name" value="Rossmann-like_a/b/a_fold"/>
</dbReference>
<evidence type="ECO:0000313" key="3">
    <source>
        <dbReference type="EMBL" id="TWD16841.1"/>
    </source>
</evidence>
<organism evidence="3 4">
    <name type="scientific">Marihabitans asiaticum</name>
    <dbReference type="NCBI Taxonomy" id="415218"/>
    <lineage>
        <taxon>Bacteria</taxon>
        <taxon>Bacillati</taxon>
        <taxon>Actinomycetota</taxon>
        <taxon>Actinomycetes</taxon>
        <taxon>Micrococcales</taxon>
        <taxon>Intrasporangiaceae</taxon>
        <taxon>Marihabitans</taxon>
    </lineage>
</organism>
<dbReference type="PANTHER" id="PTHR46268:SF6">
    <property type="entry name" value="UNIVERSAL STRESS PROTEIN UP12"/>
    <property type="match status" value="1"/>
</dbReference>
<protein>
    <submittedName>
        <fullName evidence="3">Nucleotide-binding universal stress UspA family protein</fullName>
    </submittedName>
</protein>
<sequence>MDTRPVVVGVDGSEDSLQALRWGADYAQRFDAPLHAVAVYDVPRVYGPMAMTGFQDAQELEKSYQAMLKEAVGSALGSQAQVTERVERGHPARNLIQASRDAQLLVLGSRGHGGFVGMLLGSVSQHCVAQARCPVIVMPHEAKGTAEEQGQ</sequence>
<evidence type="ECO:0000313" key="4">
    <source>
        <dbReference type="Proteomes" id="UP000315628"/>
    </source>
</evidence>
<accession>A0A560WGN0</accession>
<dbReference type="SUPFAM" id="SSF52402">
    <property type="entry name" value="Adenine nucleotide alpha hydrolases-like"/>
    <property type="match status" value="1"/>
</dbReference>
<dbReference type="Proteomes" id="UP000315628">
    <property type="component" value="Unassembled WGS sequence"/>
</dbReference>
<comment type="similarity">
    <text evidence="1">Belongs to the universal stress protein A family.</text>
</comment>
<keyword evidence="4" id="KW-1185">Reference proteome</keyword>
<reference evidence="3 4" key="1">
    <citation type="submission" date="2019-06" db="EMBL/GenBank/DDBJ databases">
        <title>Sequencing the genomes of 1000 actinobacteria strains.</title>
        <authorList>
            <person name="Klenk H.-P."/>
        </authorList>
    </citation>
    <scope>NUCLEOTIDE SEQUENCE [LARGE SCALE GENOMIC DNA]</scope>
    <source>
        <strain evidence="3 4">DSM 18935</strain>
    </source>
</reference>
<dbReference type="CDD" id="cd00293">
    <property type="entry name" value="USP-like"/>
    <property type="match status" value="1"/>
</dbReference>
<dbReference type="EMBL" id="VIUW01000001">
    <property type="protein sequence ID" value="TWD16841.1"/>
    <property type="molecule type" value="Genomic_DNA"/>
</dbReference>
<dbReference type="PRINTS" id="PR01438">
    <property type="entry name" value="UNVRSLSTRESS"/>
</dbReference>
<name>A0A560WGN0_9MICO</name>
<dbReference type="InterPro" id="IPR006016">
    <property type="entry name" value="UspA"/>
</dbReference>
<dbReference type="RefSeq" id="WP_144855124.1">
    <property type="nucleotide sequence ID" value="NZ_BAAAYT010000002.1"/>
</dbReference>
<dbReference type="InterPro" id="IPR006015">
    <property type="entry name" value="Universal_stress_UspA"/>
</dbReference>
<dbReference type="OrthoDB" id="6174426at2"/>
<gene>
    <name evidence="3" type="ORF">FB557_0384</name>
</gene>
<dbReference type="PANTHER" id="PTHR46268">
    <property type="entry name" value="STRESS RESPONSE PROTEIN NHAX"/>
    <property type="match status" value="1"/>
</dbReference>
<feature type="domain" description="UspA" evidence="2">
    <location>
        <begin position="4"/>
        <end position="138"/>
    </location>
</feature>
<comment type="caution">
    <text evidence="3">The sequence shown here is derived from an EMBL/GenBank/DDBJ whole genome shotgun (WGS) entry which is preliminary data.</text>
</comment>
<evidence type="ECO:0000256" key="1">
    <source>
        <dbReference type="ARBA" id="ARBA00008791"/>
    </source>
</evidence>
<dbReference type="Gene3D" id="3.40.50.620">
    <property type="entry name" value="HUPs"/>
    <property type="match status" value="1"/>
</dbReference>
<proteinExistence type="inferred from homology"/>
<dbReference type="Pfam" id="PF00582">
    <property type="entry name" value="Usp"/>
    <property type="match status" value="1"/>
</dbReference>
<dbReference type="AlphaFoldDB" id="A0A560WGN0"/>
<evidence type="ECO:0000259" key="2">
    <source>
        <dbReference type="Pfam" id="PF00582"/>
    </source>
</evidence>